<reference evidence="1" key="1">
    <citation type="submission" date="2010-03" db="EMBL/GenBank/DDBJ databases">
        <title>Annotation of Blastomyces dermatitidis strain ATCC 18188.</title>
        <authorList>
            <consortium name="The Broad Institute Genome Sequencing Platform"/>
            <consortium name="Broad Institute Genome Sequencing Center for Infectious Disease."/>
            <person name="Cuomo C."/>
            <person name="Klein B."/>
            <person name="Sullivan T."/>
            <person name="Heitman J."/>
            <person name="Young S."/>
            <person name="Zeng Q."/>
            <person name="Gargeya S."/>
            <person name="Alvarado L."/>
            <person name="Berlin A.M."/>
            <person name="Chapman S.B."/>
            <person name="Chen Z."/>
            <person name="Freedman E."/>
            <person name="Gellesch M."/>
            <person name="Goldberg J."/>
            <person name="Griggs A."/>
            <person name="Gujja S."/>
            <person name="Heilman E."/>
            <person name="Heiman D."/>
            <person name="Howarth C."/>
            <person name="Mehta T."/>
            <person name="Neiman D."/>
            <person name="Pearson M."/>
            <person name="Roberts A."/>
            <person name="Saif S."/>
            <person name="Shea T."/>
            <person name="Shenoy N."/>
            <person name="Sisk P."/>
            <person name="Stolte C."/>
            <person name="Sykes S."/>
            <person name="White J."/>
            <person name="Yandava C."/>
            <person name="Haas B."/>
            <person name="Nusbaum C."/>
            <person name="Birren B."/>
        </authorList>
    </citation>
    <scope>NUCLEOTIDE SEQUENCE</scope>
    <source>
        <strain evidence="1">ATCC 18188</strain>
    </source>
</reference>
<dbReference type="Proteomes" id="UP000007802">
    <property type="component" value="Unassembled WGS sequence"/>
</dbReference>
<protein>
    <submittedName>
        <fullName evidence="1">Uncharacterized protein</fullName>
    </submittedName>
</protein>
<dbReference type="AlphaFoldDB" id="A0A0J9EU74"/>
<proteinExistence type="predicted"/>
<evidence type="ECO:0000313" key="1">
    <source>
        <dbReference type="EMBL" id="KMW68730.1"/>
    </source>
</evidence>
<name>A0A0J9EU74_AJEDA</name>
<sequence>MARFVLPRLKINHQRVLADFFGIPDIRTRNGKEIKLATFKVLDGANKLTRNEKEEPVFGKAVGGALKNDEVNPDDAVIVDTVKKQN</sequence>
<organism evidence="1">
    <name type="scientific">Ajellomyces dermatitidis (strain ATCC 18188 / CBS 674.68)</name>
    <name type="common">Blastomyces dermatitidis</name>
    <dbReference type="NCBI Taxonomy" id="653446"/>
    <lineage>
        <taxon>Eukaryota</taxon>
        <taxon>Fungi</taxon>
        <taxon>Dikarya</taxon>
        <taxon>Ascomycota</taxon>
        <taxon>Pezizomycotina</taxon>
        <taxon>Eurotiomycetes</taxon>
        <taxon>Eurotiomycetidae</taxon>
        <taxon>Onygenales</taxon>
        <taxon>Ajellomycetaceae</taxon>
        <taxon>Blastomyces</taxon>
    </lineage>
</organism>
<gene>
    <name evidence="1" type="ORF">BDDG_13003</name>
</gene>
<dbReference type="EMBL" id="GG749505">
    <property type="protein sequence ID" value="KMW68730.1"/>
    <property type="molecule type" value="Genomic_DNA"/>
</dbReference>
<accession>A0A0J9EU74</accession>